<accession>A0A7M1RS02</accession>
<name>A0A7M1RS02_9CAUD</name>
<keyword evidence="2" id="KW-1185">Reference proteome</keyword>
<proteinExistence type="predicted"/>
<sequence length="100" mass="11689">MTLEQFQNLKIGDIVVAKLVNSKQSRVNPVTNIDRGNLKLHISRSGKWRSYSQFEVLTAEYVVKWIKRRIDSKSSPHFTIEVKSDTEVTFKIHKKVQFNQ</sequence>
<dbReference type="Proteomes" id="UP000593734">
    <property type="component" value="Segment"/>
</dbReference>
<dbReference type="KEGG" id="vg:65131147"/>
<dbReference type="GeneID" id="65131147"/>
<protein>
    <submittedName>
        <fullName evidence="1">Uncharacterized protein</fullName>
    </submittedName>
</protein>
<dbReference type="RefSeq" id="YP_010112667.1">
    <property type="nucleotide sequence ID" value="NC_055894.1"/>
</dbReference>
<evidence type="ECO:0000313" key="2">
    <source>
        <dbReference type="Proteomes" id="UP000593734"/>
    </source>
</evidence>
<dbReference type="EMBL" id="MT774401">
    <property type="protein sequence ID" value="QOR57215.1"/>
    <property type="molecule type" value="Genomic_DNA"/>
</dbReference>
<evidence type="ECO:0000313" key="1">
    <source>
        <dbReference type="EMBL" id="QOR57215.1"/>
    </source>
</evidence>
<organism evidence="1 2">
    <name type="scientific">uncultured phage cr6_1</name>
    <dbReference type="NCBI Taxonomy" id="2772085"/>
    <lineage>
        <taxon>Viruses</taxon>
        <taxon>Duplodnaviria</taxon>
        <taxon>Heunggongvirae</taxon>
        <taxon>Uroviricota</taxon>
        <taxon>Caudoviricetes</taxon>
        <taxon>Crassvirales</taxon>
        <taxon>Suoliviridae</taxon>
        <taxon>Bearivirinae</taxon>
        <taxon>Afonbuvirus</taxon>
        <taxon>Afonbuvirus faecalis</taxon>
    </lineage>
</organism>
<reference evidence="1 2" key="1">
    <citation type="submission" date="2020-07" db="EMBL/GenBank/DDBJ databases">
        <title>Taxonomic proposal: Crassvirales, a new order of highly abundant and diverse bacterial viruses.</title>
        <authorList>
            <person name="Shkoporov A.N."/>
            <person name="Stockdale S.R."/>
            <person name="Guerin E."/>
            <person name="Ross R.P."/>
            <person name="Hill C."/>
        </authorList>
    </citation>
    <scope>NUCLEOTIDE SEQUENCE [LARGE SCALE GENOMIC DNA]</scope>
</reference>